<accession>A0A345JTL9</accession>
<evidence type="ECO:0000313" key="2">
    <source>
        <dbReference type="Proteomes" id="UP000253862"/>
    </source>
</evidence>
<dbReference type="AlphaFoldDB" id="A0A345JTL9"/>
<organism evidence="1 2">
    <name type="scientific">Francisella opportunistica</name>
    <dbReference type="NCBI Taxonomy" id="2016517"/>
    <lineage>
        <taxon>Bacteria</taxon>
        <taxon>Pseudomonadati</taxon>
        <taxon>Pseudomonadota</taxon>
        <taxon>Gammaproteobacteria</taxon>
        <taxon>Thiotrichales</taxon>
        <taxon>Francisellaceae</taxon>
        <taxon>Francisella</taxon>
    </lineage>
</organism>
<name>A0A345JTL9_9GAMM</name>
<gene>
    <name evidence="1" type="ORF">CGC43_08820</name>
</gene>
<dbReference type="KEGG" id="foo:CGC45_08860"/>
<dbReference type="OrthoDB" id="9803231at2"/>
<keyword evidence="2" id="KW-1185">Reference proteome</keyword>
<protein>
    <recommendedName>
        <fullName evidence="3">IS30 family transposase</fullName>
    </recommendedName>
</protein>
<sequence>MLEEGYAVAEVAKLRSKCAQSVLEAMLDEFSNLPTKLYISIIYDSGKEFASHQGIEKGTAMTF</sequence>
<proteinExistence type="predicted"/>
<reference evidence="1 2" key="1">
    <citation type="submission" date="2017-07" db="EMBL/GenBank/DDBJ databases">
        <title>Complete genome sequences and comparative analysis of the novel pathogen Francisella opportunistica.</title>
        <authorList>
            <person name="Dietrich E.A."/>
            <person name="Kingry L.C."/>
            <person name="Petersen J.M."/>
        </authorList>
    </citation>
    <scope>NUCLEOTIDE SEQUENCE [LARGE SCALE GENOMIC DNA]</scope>
    <source>
        <strain evidence="1 2">14-2155</strain>
    </source>
</reference>
<dbReference type="EMBL" id="CP022375">
    <property type="protein sequence ID" value="AXH30665.1"/>
    <property type="molecule type" value="Genomic_DNA"/>
</dbReference>
<evidence type="ECO:0000313" key="1">
    <source>
        <dbReference type="EMBL" id="AXH30665.1"/>
    </source>
</evidence>
<evidence type="ECO:0008006" key="3">
    <source>
        <dbReference type="Google" id="ProtNLM"/>
    </source>
</evidence>
<dbReference type="RefSeq" id="WP_071629926.1">
    <property type="nucleotide sequence ID" value="NZ_CP022375.1"/>
</dbReference>
<dbReference type="Proteomes" id="UP000253862">
    <property type="component" value="Chromosome"/>
</dbReference>